<feature type="transmembrane region" description="Helical" evidence="4">
    <location>
        <begin position="329"/>
        <end position="348"/>
    </location>
</feature>
<keyword evidence="6" id="KW-1185">Reference proteome</keyword>
<dbReference type="InterPro" id="IPR011701">
    <property type="entry name" value="MFS"/>
</dbReference>
<dbReference type="SUPFAM" id="SSF103473">
    <property type="entry name" value="MFS general substrate transporter"/>
    <property type="match status" value="1"/>
</dbReference>
<dbReference type="GO" id="GO:0022857">
    <property type="term" value="F:transmembrane transporter activity"/>
    <property type="evidence" value="ECO:0007669"/>
    <property type="project" value="InterPro"/>
</dbReference>
<dbReference type="Pfam" id="PF07690">
    <property type="entry name" value="MFS_1"/>
    <property type="match status" value="1"/>
</dbReference>
<feature type="transmembrane region" description="Helical" evidence="4">
    <location>
        <begin position="180"/>
        <end position="201"/>
    </location>
</feature>
<dbReference type="Proteomes" id="UP000245959">
    <property type="component" value="Unassembled WGS sequence"/>
</dbReference>
<dbReference type="PANTHER" id="PTHR23518:SF2">
    <property type="entry name" value="MAJOR FACILITATOR SUPERFAMILY TRANSPORTER"/>
    <property type="match status" value="1"/>
</dbReference>
<proteinExistence type="predicted"/>
<gene>
    <name evidence="5" type="ORF">C8D82_12845</name>
</gene>
<feature type="transmembrane region" description="Helical" evidence="4">
    <location>
        <begin position="142"/>
        <end position="168"/>
    </location>
</feature>
<dbReference type="InterPro" id="IPR036259">
    <property type="entry name" value="MFS_trans_sf"/>
</dbReference>
<feature type="transmembrane region" description="Helical" evidence="4">
    <location>
        <begin position="354"/>
        <end position="377"/>
    </location>
</feature>
<evidence type="ECO:0000256" key="2">
    <source>
        <dbReference type="ARBA" id="ARBA00022989"/>
    </source>
</evidence>
<keyword evidence="1 4" id="KW-0812">Transmembrane</keyword>
<feature type="transmembrane region" description="Helical" evidence="4">
    <location>
        <begin position="299"/>
        <end position="317"/>
    </location>
</feature>
<feature type="transmembrane region" description="Helical" evidence="4">
    <location>
        <begin position="100"/>
        <end position="122"/>
    </location>
</feature>
<keyword evidence="2 4" id="KW-1133">Transmembrane helix</keyword>
<protein>
    <submittedName>
        <fullName evidence="5">MFS-type transporter involved in bile tolerance (Atg22 family)</fullName>
    </submittedName>
</protein>
<feature type="transmembrane region" description="Helical" evidence="4">
    <location>
        <begin position="389"/>
        <end position="407"/>
    </location>
</feature>
<dbReference type="EMBL" id="QEKH01000028">
    <property type="protein sequence ID" value="PVY38145.1"/>
    <property type="molecule type" value="Genomic_DNA"/>
</dbReference>
<accession>A0A2U1AP26</accession>
<dbReference type="RefSeq" id="WP_116885199.1">
    <property type="nucleotide sequence ID" value="NZ_CAUBWW010000034.1"/>
</dbReference>
<feature type="transmembrane region" description="Helical" evidence="4">
    <location>
        <begin position="263"/>
        <end position="287"/>
    </location>
</feature>
<feature type="transmembrane region" description="Helical" evidence="4">
    <location>
        <begin position="207"/>
        <end position="227"/>
    </location>
</feature>
<evidence type="ECO:0000256" key="3">
    <source>
        <dbReference type="ARBA" id="ARBA00023136"/>
    </source>
</evidence>
<dbReference type="Gene3D" id="1.20.1250.20">
    <property type="entry name" value="MFS general substrate transporter like domains"/>
    <property type="match status" value="1"/>
</dbReference>
<organism evidence="5 6">
    <name type="scientific">Victivallis vadensis</name>
    <dbReference type="NCBI Taxonomy" id="172901"/>
    <lineage>
        <taxon>Bacteria</taxon>
        <taxon>Pseudomonadati</taxon>
        <taxon>Lentisphaerota</taxon>
        <taxon>Lentisphaeria</taxon>
        <taxon>Victivallales</taxon>
        <taxon>Victivallaceae</taxon>
        <taxon>Victivallis</taxon>
    </lineage>
</organism>
<feature type="transmembrane region" description="Helical" evidence="4">
    <location>
        <begin position="419"/>
        <end position="439"/>
    </location>
</feature>
<feature type="transmembrane region" description="Helical" evidence="4">
    <location>
        <begin position="64"/>
        <end position="88"/>
    </location>
</feature>
<evidence type="ECO:0000256" key="4">
    <source>
        <dbReference type="SAM" id="Phobius"/>
    </source>
</evidence>
<name>A0A2U1AP26_9BACT</name>
<comment type="caution">
    <text evidence="5">The sequence shown here is derived from an EMBL/GenBank/DDBJ whole genome shotgun (WGS) entry which is preliminary data.</text>
</comment>
<evidence type="ECO:0000313" key="5">
    <source>
        <dbReference type="EMBL" id="PVY38145.1"/>
    </source>
</evidence>
<dbReference type="GeneID" id="78296482"/>
<reference evidence="5 6" key="1">
    <citation type="submission" date="2018-04" db="EMBL/GenBank/DDBJ databases">
        <title>Genomic Encyclopedia of Type Strains, Phase IV (KMG-IV): sequencing the most valuable type-strain genomes for metagenomic binning, comparative biology and taxonomic classification.</title>
        <authorList>
            <person name="Goeker M."/>
        </authorList>
    </citation>
    <scope>NUCLEOTIDE SEQUENCE [LARGE SCALE GENOMIC DNA]</scope>
    <source>
        <strain evidence="5 6">DSM 14823</strain>
    </source>
</reference>
<evidence type="ECO:0000313" key="6">
    <source>
        <dbReference type="Proteomes" id="UP000245959"/>
    </source>
</evidence>
<feature type="transmembrane region" description="Helical" evidence="4">
    <location>
        <begin position="20"/>
        <end position="44"/>
    </location>
</feature>
<sequence length="463" mass="51332">MNTHSAEGAPACRQWRAGTLTYTFAGIVALFFLLLAGDFVWSLRERSVGVITQLLLKQHGASDFLVGLYLVALPGILGLLVGPVISYRSDRHRGRWGRRIPYLFFSTPIAFLGMVGMAFTPWLGSCLHRISGLQGISENQLILTLFGVSWMLFEFGVFIGNAIFTALINDVVPRELIGRFFGLFRIVSLATGIIFNAWFLGYAETHYMMLFLTVGGIYLIGFMVMCFRVKEGEYPPPPEQPEQRHSPLAAAGTYLRESFTSGYYLLIFIAVTLAAIVFMPVNTYSIFFIGELNVPLDHFGKYIAASYVVSIVLSYPLGVLADRFHPLRCGITVMLLYGISCLVSGIFIRGEAGFAAALIAHTVLSGTYFTLTASLLLRLFPQSRFAQYQSAQGILGTLAMIFVVPLIGKLIDLSGNYRLIFYAGALLALLTAMLLFACYRRFRQYGGPDHYTPPEPENFPNAH</sequence>
<dbReference type="AlphaFoldDB" id="A0A2U1AP26"/>
<keyword evidence="3 4" id="KW-0472">Membrane</keyword>
<evidence type="ECO:0000256" key="1">
    <source>
        <dbReference type="ARBA" id="ARBA00022692"/>
    </source>
</evidence>
<dbReference type="PANTHER" id="PTHR23518">
    <property type="entry name" value="C-METHYLTRANSFERASE"/>
    <property type="match status" value="1"/>
</dbReference>